<dbReference type="Gene3D" id="3.90.226.10">
    <property type="entry name" value="2-enoyl-CoA Hydratase, Chain A, domain 1"/>
    <property type="match status" value="1"/>
</dbReference>
<evidence type="ECO:0000256" key="1">
    <source>
        <dbReference type="ARBA" id="ARBA00005254"/>
    </source>
</evidence>
<dbReference type="Pfam" id="PF00378">
    <property type="entry name" value="ECH_1"/>
    <property type="match status" value="1"/>
</dbReference>
<evidence type="ECO:0000256" key="3">
    <source>
        <dbReference type="ARBA" id="ARBA00022946"/>
    </source>
</evidence>
<evidence type="ECO:0000256" key="5">
    <source>
        <dbReference type="ARBA" id="ARBA00037410"/>
    </source>
</evidence>
<evidence type="ECO:0000256" key="6">
    <source>
        <dbReference type="ARBA" id="ARBA00040545"/>
    </source>
</evidence>
<evidence type="ECO:0000313" key="7">
    <source>
        <dbReference type="EMBL" id="BBH93650.1"/>
    </source>
</evidence>
<keyword evidence="2" id="KW-0276">Fatty acid metabolism</keyword>
<gene>
    <name evidence="7" type="primary">paaG</name>
    <name evidence="7" type="ORF">KTA_18490</name>
</gene>
<dbReference type="Gene3D" id="1.10.12.10">
    <property type="entry name" value="Lyase 2-enoyl-coa Hydratase, Chain A, domain 2"/>
    <property type="match status" value="1"/>
</dbReference>
<keyword evidence="3" id="KW-0809">Transit peptide</keyword>
<keyword evidence="4" id="KW-0443">Lipid metabolism</keyword>
<proteinExistence type="inferred from homology"/>
<dbReference type="PANTHER" id="PTHR43602">
    <property type="match status" value="1"/>
</dbReference>
<evidence type="ECO:0000256" key="2">
    <source>
        <dbReference type="ARBA" id="ARBA00022832"/>
    </source>
</evidence>
<organism evidence="7">
    <name type="scientific">Thermogemmatispora argillosa</name>
    <dbReference type="NCBI Taxonomy" id="2045280"/>
    <lineage>
        <taxon>Bacteria</taxon>
        <taxon>Bacillati</taxon>
        <taxon>Chloroflexota</taxon>
        <taxon>Ktedonobacteria</taxon>
        <taxon>Thermogemmatisporales</taxon>
        <taxon>Thermogemmatisporaceae</taxon>
        <taxon>Thermogemmatispora</taxon>
    </lineage>
</organism>
<comment type="function">
    <text evidence="5">May play a role in fatty acid biosynthesis and insulin sensitivity.</text>
</comment>
<dbReference type="InterPro" id="IPR001753">
    <property type="entry name" value="Enoyl-CoA_hydra/iso"/>
</dbReference>
<dbReference type="AlphaFoldDB" id="A0A455T157"/>
<dbReference type="InterPro" id="IPR029045">
    <property type="entry name" value="ClpP/crotonase-like_dom_sf"/>
</dbReference>
<dbReference type="InterPro" id="IPR014748">
    <property type="entry name" value="Enoyl-CoA_hydra_C"/>
</dbReference>
<protein>
    <recommendedName>
        <fullName evidence="6">Enoyl-CoA hydratase domain-containing protein 3, mitochondrial</fullName>
    </recommendedName>
</protein>
<evidence type="ECO:0000256" key="4">
    <source>
        <dbReference type="ARBA" id="ARBA00023098"/>
    </source>
</evidence>
<dbReference type="GO" id="GO:0016836">
    <property type="term" value="F:hydro-lyase activity"/>
    <property type="evidence" value="ECO:0007669"/>
    <property type="project" value="TreeGrafter"/>
</dbReference>
<reference evidence="7" key="1">
    <citation type="submission" date="2018-12" db="EMBL/GenBank/DDBJ databases">
        <title>Novel natural products biosynthetic potential of the class Ktedonobacteria.</title>
        <authorList>
            <person name="Zheng Y."/>
            <person name="Saitou A."/>
            <person name="Wang C.M."/>
            <person name="Toyoda A."/>
            <person name="Minakuchi Y."/>
            <person name="Sekiguchi Y."/>
            <person name="Ueda K."/>
            <person name="Takano H."/>
            <person name="Sakai Y."/>
            <person name="Yokota A."/>
            <person name="Yabe S."/>
        </authorList>
    </citation>
    <scope>NUCLEOTIDE SEQUENCE</scope>
    <source>
        <strain evidence="7">A3-2</strain>
    </source>
</reference>
<dbReference type="EMBL" id="AP019377">
    <property type="protein sequence ID" value="BBH93650.1"/>
    <property type="molecule type" value="Genomic_DNA"/>
</dbReference>
<comment type="similarity">
    <text evidence="1">Belongs to the enoyl-CoA hydratase/isomerase family.</text>
</comment>
<dbReference type="InterPro" id="IPR052377">
    <property type="entry name" value="Mitochondrial_ECH-domain"/>
</dbReference>
<dbReference type="CDD" id="cd06558">
    <property type="entry name" value="crotonase-like"/>
    <property type="match status" value="1"/>
</dbReference>
<dbReference type="GO" id="GO:0006631">
    <property type="term" value="P:fatty acid metabolic process"/>
    <property type="evidence" value="ECO:0007669"/>
    <property type="project" value="UniProtKB-KW"/>
</dbReference>
<dbReference type="PANTHER" id="PTHR43602:SF1">
    <property type="entry name" value="ENOYL-COA HYDRATASE DOMAIN-CONTAINING PROTEIN 3, MITOCHONDRIAL"/>
    <property type="match status" value="1"/>
</dbReference>
<sequence>MQYELVEVRYEGDYATITLNHPQRRNALSLKMMEELTAAFTEVGDSSVLGVILAANGPAFSAGHDFADMVGQDLVAMRRLLQVCTTLMNTIQAIPQPVLARVHAIATAAGCQLVATCDLAVASTEAKFATPGGKGGWFCTTPMVAVSRNIGRKRALEMLLTGEPIDAQTAYEWGLVNRVVPPERLVEEAQRLLEAATRGSFISKGLGKQAFYAQIDLPQPQAYAYALEVMAASSQLPDAQEGMRAFLEKRSPRFLRPGERPERSPV</sequence>
<accession>A0A455T157</accession>
<name>A0A455T157_9CHLR</name>
<dbReference type="SUPFAM" id="SSF52096">
    <property type="entry name" value="ClpP/crotonase"/>
    <property type="match status" value="1"/>
</dbReference>